<dbReference type="GO" id="GO:0008887">
    <property type="term" value="F:glycerate kinase activity"/>
    <property type="evidence" value="ECO:0007669"/>
    <property type="project" value="UniProtKB-UniRule"/>
</dbReference>
<dbReference type="Pfam" id="PF02595">
    <property type="entry name" value="Gly_kinase"/>
    <property type="match status" value="1"/>
</dbReference>
<gene>
    <name evidence="5" type="primary">glxK</name>
    <name evidence="5" type="ORF">CQU01_02840</name>
</gene>
<dbReference type="InterPro" id="IPR036129">
    <property type="entry name" value="Glycerate_kinase_sf"/>
</dbReference>
<reference evidence="5 6" key="1">
    <citation type="submission" date="2019-07" db="EMBL/GenBank/DDBJ databases">
        <title>Whole genome shotgun sequence of Cerasibacillus quisquiliarum NBRC 102429.</title>
        <authorList>
            <person name="Hosoyama A."/>
            <person name="Uohara A."/>
            <person name="Ohji S."/>
            <person name="Ichikawa N."/>
        </authorList>
    </citation>
    <scope>NUCLEOTIDE SEQUENCE [LARGE SCALE GENOMIC DNA]</scope>
    <source>
        <strain evidence="5 6">NBRC 102429</strain>
    </source>
</reference>
<dbReference type="NCBIfam" id="TIGR00045">
    <property type="entry name" value="glycerate kinase"/>
    <property type="match status" value="1"/>
</dbReference>
<name>A0A511UTX2_9BACI</name>
<dbReference type="Gene3D" id="3.90.1510.10">
    <property type="entry name" value="Glycerate kinase, domain 2"/>
    <property type="match status" value="1"/>
</dbReference>
<dbReference type="PIRSF" id="PIRSF006078">
    <property type="entry name" value="GlxK"/>
    <property type="match status" value="1"/>
</dbReference>
<keyword evidence="6" id="KW-1185">Reference proteome</keyword>
<dbReference type="AlphaFoldDB" id="A0A511UTX2"/>
<dbReference type="OrthoDB" id="9774290at2"/>
<dbReference type="RefSeq" id="WP_146934860.1">
    <property type="nucleotide sequence ID" value="NZ_BJXW01000004.1"/>
</dbReference>
<dbReference type="SUPFAM" id="SSF110738">
    <property type="entry name" value="Glycerate kinase I"/>
    <property type="match status" value="1"/>
</dbReference>
<dbReference type="InterPro" id="IPR018193">
    <property type="entry name" value="Glyc_kinase_flavodox-like_fold"/>
</dbReference>
<evidence type="ECO:0000256" key="1">
    <source>
        <dbReference type="ARBA" id="ARBA00006284"/>
    </source>
</evidence>
<evidence type="ECO:0000313" key="5">
    <source>
        <dbReference type="EMBL" id="GEN30046.1"/>
    </source>
</evidence>
<evidence type="ECO:0000256" key="4">
    <source>
        <dbReference type="PIRNR" id="PIRNR006078"/>
    </source>
</evidence>
<keyword evidence="2 4" id="KW-0808">Transferase</keyword>
<dbReference type="InterPro" id="IPR004381">
    <property type="entry name" value="Glycerate_kinase"/>
</dbReference>
<dbReference type="Gene3D" id="3.40.50.10350">
    <property type="entry name" value="Glycerate kinase, domain 1"/>
    <property type="match status" value="1"/>
</dbReference>
<keyword evidence="3 4" id="KW-0418">Kinase</keyword>
<organism evidence="5 6">
    <name type="scientific">Cerasibacillus quisquiliarum</name>
    <dbReference type="NCBI Taxonomy" id="227865"/>
    <lineage>
        <taxon>Bacteria</taxon>
        <taxon>Bacillati</taxon>
        <taxon>Bacillota</taxon>
        <taxon>Bacilli</taxon>
        <taxon>Bacillales</taxon>
        <taxon>Bacillaceae</taxon>
        <taxon>Cerasibacillus</taxon>
    </lineage>
</organism>
<dbReference type="InterPro" id="IPR018197">
    <property type="entry name" value="Glycerate_kinase_RE-like"/>
</dbReference>
<comment type="similarity">
    <text evidence="1 4">Belongs to the glycerate kinase type-1 family.</text>
</comment>
<dbReference type="PANTHER" id="PTHR21599">
    <property type="entry name" value="GLYCERATE KINASE"/>
    <property type="match status" value="1"/>
</dbReference>
<evidence type="ECO:0000256" key="2">
    <source>
        <dbReference type="ARBA" id="ARBA00022679"/>
    </source>
</evidence>
<dbReference type="EMBL" id="BJXW01000004">
    <property type="protein sequence ID" value="GEN30046.1"/>
    <property type="molecule type" value="Genomic_DNA"/>
</dbReference>
<dbReference type="Proteomes" id="UP000321491">
    <property type="component" value="Unassembled WGS sequence"/>
</dbReference>
<comment type="caution">
    <text evidence="5">The sequence shown here is derived from an EMBL/GenBank/DDBJ whole genome shotgun (WGS) entry which is preliminary data.</text>
</comment>
<evidence type="ECO:0000256" key="3">
    <source>
        <dbReference type="ARBA" id="ARBA00022777"/>
    </source>
</evidence>
<sequence length="376" mass="40506">MNIVIAPDSYKGSMTALTASKMMARAALDVFPNAKTVLKPMADGGEGTLDLLIEASKCIKIPITCSGPLGEAHRTYYAVSIDQKTAYIECAQIAGLTLVPKEKRNPDHTTSFGIGEVLSDVLDRGCPEIVIALGGSAINDGGLGMLMALGLEAWDQNGKRLGPYGIDLLHVRRLSFATFDERIFKRKITIISDVMNPLCGPNGASYIFGPQKGATDEQVQQYDQALNYFSTLIQKELAIHVRDAEGAGAAGGLGFSFLSLGGKVVPGAKYMANILQLDKVIQGADLVLTGEGRSDEQTLAGKAPSYVAKRAKQHKVPIFLISGSLTGDLTLLQQTFTGCFSIIQKPMSLDRAISNAQHLLYERTKQLLYFLKNMTK</sequence>
<accession>A0A511UTX2</accession>
<evidence type="ECO:0000313" key="6">
    <source>
        <dbReference type="Proteomes" id="UP000321491"/>
    </source>
</evidence>
<dbReference type="GO" id="GO:0031388">
    <property type="term" value="P:organic acid phosphorylation"/>
    <property type="evidence" value="ECO:0007669"/>
    <property type="project" value="UniProtKB-UniRule"/>
</dbReference>
<protein>
    <submittedName>
        <fullName evidence="5">Glycerate kinase</fullName>
    </submittedName>
</protein>
<dbReference type="PANTHER" id="PTHR21599:SF0">
    <property type="entry name" value="GLYCERATE KINASE"/>
    <property type="match status" value="1"/>
</dbReference>
<proteinExistence type="inferred from homology"/>